<evidence type="ECO:0000313" key="1">
    <source>
        <dbReference type="EMBL" id="SKA57812.1"/>
    </source>
</evidence>
<sequence length="78" mass="9071">MQDKIFDYSNDILSSIEVNERCEAYITKYYALGKQLTIERVGPEDVKIQMHTFIDACRAWANSKEPKPKDLYLITPTI</sequence>
<dbReference type="RefSeq" id="WP_080176529.1">
    <property type="nucleotide sequence ID" value="NZ_AP024854.1"/>
</dbReference>
<organism evidence="1 2">
    <name type="scientific">Photobacterium toruni</name>
    <dbReference type="NCBI Taxonomy" id="1935446"/>
    <lineage>
        <taxon>Bacteria</taxon>
        <taxon>Pseudomonadati</taxon>
        <taxon>Pseudomonadota</taxon>
        <taxon>Gammaproteobacteria</taxon>
        <taxon>Vibrionales</taxon>
        <taxon>Vibrionaceae</taxon>
        <taxon>Photobacterium</taxon>
    </lineage>
</organism>
<name>A0A1T4UYT3_9GAMM</name>
<accession>A0A1T4UYT3</accession>
<dbReference type="AlphaFoldDB" id="A0A1T4UYT3"/>
<proteinExistence type="predicted"/>
<dbReference type="OrthoDB" id="6411631at2"/>
<reference evidence="1 2" key="1">
    <citation type="submission" date="2017-02" db="EMBL/GenBank/DDBJ databases">
        <authorList>
            <person name="Peterson S.W."/>
        </authorList>
    </citation>
    <scope>NUCLEOTIDE SEQUENCE [LARGE SCALE GENOMIC DNA]</scope>
    <source>
        <strain evidence="1 2">CECT 9189</strain>
    </source>
</reference>
<evidence type="ECO:0000313" key="2">
    <source>
        <dbReference type="Proteomes" id="UP000191116"/>
    </source>
</evidence>
<gene>
    <name evidence="1" type="ORF">CZ814_03902</name>
</gene>
<protein>
    <submittedName>
        <fullName evidence="1">Uncharacterized protein</fullName>
    </submittedName>
</protein>
<dbReference type="Proteomes" id="UP000191116">
    <property type="component" value="Unassembled WGS sequence"/>
</dbReference>
<dbReference type="EMBL" id="FUWP01000042">
    <property type="protein sequence ID" value="SKA57812.1"/>
    <property type="molecule type" value="Genomic_DNA"/>
</dbReference>